<dbReference type="PANTHER" id="PTHR22642">
    <property type="entry name" value="IMIDAZOLONEPROPIONASE"/>
    <property type="match status" value="1"/>
</dbReference>
<name>A0A7U2IAP1_PHANO</name>
<dbReference type="SUPFAM" id="SSF51556">
    <property type="entry name" value="Metallo-dependent hydrolases"/>
    <property type="match status" value="1"/>
</dbReference>
<dbReference type="Gene3D" id="3.10.310.70">
    <property type="match status" value="1"/>
</dbReference>
<reference evidence="5" key="1">
    <citation type="journal article" date="2021" name="BMC Genomics">
        <title>Chromosome-level genome assembly and manually-curated proteome of model necrotroph Parastagonospora nodorum Sn15 reveals a genome-wide trove of candidate effector homologs, and redundancy of virulence-related functions within an accessory chromosome.</title>
        <authorList>
            <person name="Bertazzoni S."/>
            <person name="Jones D.A.B."/>
            <person name="Phan H.T."/>
            <person name="Tan K.-C."/>
            <person name="Hane J.K."/>
        </authorList>
    </citation>
    <scope>NUCLEOTIDE SEQUENCE [LARGE SCALE GENOMIC DNA]</scope>
    <source>
        <strain evidence="5">SN15 / ATCC MYA-4574 / FGSC 10173)</strain>
    </source>
</reference>
<feature type="compositionally biased region" description="Low complexity" evidence="1">
    <location>
        <begin position="30"/>
        <end position="40"/>
    </location>
</feature>
<dbReference type="Pfam" id="PF07969">
    <property type="entry name" value="Amidohydro_3"/>
    <property type="match status" value="1"/>
</dbReference>
<dbReference type="InterPro" id="IPR013108">
    <property type="entry name" value="Amidohydro_3"/>
</dbReference>
<feature type="chain" id="PRO_5034130567" description="Amidohydrolase 3 domain-containing protein" evidence="2">
    <location>
        <begin position="22"/>
        <end position="688"/>
    </location>
</feature>
<organism evidence="4 5">
    <name type="scientific">Phaeosphaeria nodorum (strain SN15 / ATCC MYA-4574 / FGSC 10173)</name>
    <name type="common">Glume blotch fungus</name>
    <name type="synonym">Parastagonospora nodorum</name>
    <dbReference type="NCBI Taxonomy" id="321614"/>
    <lineage>
        <taxon>Eukaryota</taxon>
        <taxon>Fungi</taxon>
        <taxon>Dikarya</taxon>
        <taxon>Ascomycota</taxon>
        <taxon>Pezizomycotina</taxon>
        <taxon>Dothideomycetes</taxon>
        <taxon>Pleosporomycetidae</taxon>
        <taxon>Pleosporales</taxon>
        <taxon>Pleosporineae</taxon>
        <taxon>Phaeosphaeriaceae</taxon>
        <taxon>Parastagonospora</taxon>
    </lineage>
</organism>
<dbReference type="SUPFAM" id="SSF51338">
    <property type="entry name" value="Composite domain of metallo-dependent hydrolases"/>
    <property type="match status" value="1"/>
</dbReference>
<dbReference type="OMA" id="MEGAMWD"/>
<dbReference type="KEGG" id="pno:SNOG_11719"/>
<dbReference type="InterPro" id="IPR033932">
    <property type="entry name" value="YtcJ-like"/>
</dbReference>
<evidence type="ECO:0000256" key="1">
    <source>
        <dbReference type="SAM" id="MobiDB-lite"/>
    </source>
</evidence>
<dbReference type="InterPro" id="IPR032466">
    <property type="entry name" value="Metal_Hydrolase"/>
</dbReference>
<gene>
    <name evidence="4" type="ORF">JI435_117190</name>
</gene>
<feature type="signal peptide" evidence="2">
    <location>
        <begin position="1"/>
        <end position="21"/>
    </location>
</feature>
<proteinExistence type="predicted"/>
<dbReference type="PANTHER" id="PTHR22642:SF2">
    <property type="entry name" value="PROTEIN LONG AFTER FAR-RED 3"/>
    <property type="match status" value="1"/>
</dbReference>
<dbReference type="AlphaFoldDB" id="A0A7U2IAP1"/>
<dbReference type="OrthoDB" id="194468at2759"/>
<dbReference type="Gene3D" id="3.20.20.140">
    <property type="entry name" value="Metal-dependent hydrolases"/>
    <property type="match status" value="1"/>
</dbReference>
<dbReference type="Proteomes" id="UP000663193">
    <property type="component" value="Chromosome 20"/>
</dbReference>
<dbReference type="EMBL" id="CP069042">
    <property type="protein sequence ID" value="QRD06333.1"/>
    <property type="molecule type" value="Genomic_DNA"/>
</dbReference>
<feature type="region of interest" description="Disordered" evidence="1">
    <location>
        <begin position="30"/>
        <end position="52"/>
    </location>
</feature>
<dbReference type="Gene3D" id="2.30.40.10">
    <property type="entry name" value="Urease, subunit C, domain 1"/>
    <property type="match status" value="1"/>
</dbReference>
<accession>A0A7U2IAP1</accession>
<dbReference type="VEuPathDB" id="FungiDB:JI435_117190"/>
<protein>
    <recommendedName>
        <fullName evidence="3">Amidohydrolase 3 domain-containing protein</fullName>
    </recommendedName>
</protein>
<sequence>MSKSTGMLATLALLLAPTVAGAACPSQSASTVHATHTVTTPEPAYSSKPGNSSESVSSADLVFHNGSIYTLDAQSSKVGALAVKDGIITFLGSSEGVTRYISNATKVVDLNGRAATPGLVDAHMHILSGGAFLLKCDLNYQPLDLQAVLKHIQGCIDGETDAAAEAWLEVVNMDYPSLITRSGPVTKKDLDTLKTTRPMLIRSSDYHTVLVNSKALDLSSITASTPNPGNGIIERLAGNEPSGVLQDNAFALLSGPPPPTDKENVEAGRAALELLRQAGITTFQEAAASEEHHTIFQTLLANDELSARAYFDYRIEAPNGTAGVADLVAKTLATVGPLHDNSTLQRKPSLKWQAIKLFLDGVITYPASTAALIDPYWLPVNGTNETVWAADNSTLVKTYWSPEILTQTLEGLFLGGLDAQMHADGDLAVRTGLNAAQSFREKHPEHDFRLGLAHDELSHPDDWPRFAELGVDAIMSFQWSQLSSFYVPSTFESLADYRLKNLQAYAQIEKAGRPVVYGSDWPIDPLDEFLALKVGVTRRGDPENPNSAASQGAPYDGTFPGEGLSREAAFRAITTNSAKFLRANNQIGSLEEGKFADIIVLENDYFTVPEEALGRQKVLLTAVGGEVVYVAEGAGAGFEQVTAKFPNSSGNSTLARRAIGGLDRTQLSRSGKKAAAKLRKRQTCLHKH</sequence>
<evidence type="ECO:0000259" key="3">
    <source>
        <dbReference type="Pfam" id="PF07969"/>
    </source>
</evidence>
<keyword evidence="5" id="KW-1185">Reference proteome</keyword>
<dbReference type="CDD" id="cd01300">
    <property type="entry name" value="YtcJ_like"/>
    <property type="match status" value="1"/>
</dbReference>
<dbReference type="InterPro" id="IPR011059">
    <property type="entry name" value="Metal-dep_hydrolase_composite"/>
</dbReference>
<evidence type="ECO:0000313" key="5">
    <source>
        <dbReference type="Proteomes" id="UP000663193"/>
    </source>
</evidence>
<evidence type="ECO:0000313" key="4">
    <source>
        <dbReference type="EMBL" id="QRD06333.1"/>
    </source>
</evidence>
<dbReference type="RefSeq" id="XP_001801958.1">
    <property type="nucleotide sequence ID" value="XM_001801906.1"/>
</dbReference>
<evidence type="ECO:0000256" key="2">
    <source>
        <dbReference type="SAM" id="SignalP"/>
    </source>
</evidence>
<feature type="domain" description="Amidohydrolase 3" evidence="3">
    <location>
        <begin position="106"/>
        <end position="629"/>
    </location>
</feature>
<keyword evidence="2" id="KW-0732">Signal</keyword>
<dbReference type="PROSITE" id="PS51257">
    <property type="entry name" value="PROKAR_LIPOPROTEIN"/>
    <property type="match status" value="1"/>
</dbReference>
<dbReference type="GO" id="GO:0016810">
    <property type="term" value="F:hydrolase activity, acting on carbon-nitrogen (but not peptide) bonds"/>
    <property type="evidence" value="ECO:0007669"/>
    <property type="project" value="InterPro"/>
</dbReference>